<proteinExistence type="predicted"/>
<gene>
    <name evidence="1" type="primary">ORF76244</name>
</gene>
<reference evidence="1" key="1">
    <citation type="submission" date="2014-12" db="EMBL/GenBank/DDBJ databases">
        <title>Insight into the proteome of Arion vulgaris.</title>
        <authorList>
            <person name="Aradska J."/>
            <person name="Bulat T."/>
            <person name="Smidak R."/>
            <person name="Sarate P."/>
            <person name="Gangsoo J."/>
            <person name="Sialana F."/>
            <person name="Bilban M."/>
            <person name="Lubec G."/>
        </authorList>
    </citation>
    <scope>NUCLEOTIDE SEQUENCE</scope>
    <source>
        <tissue evidence="1">Skin</tissue>
    </source>
</reference>
<name>A0A0B6ZT06_9EUPU</name>
<organism evidence="1">
    <name type="scientific">Arion vulgaris</name>
    <dbReference type="NCBI Taxonomy" id="1028688"/>
    <lineage>
        <taxon>Eukaryota</taxon>
        <taxon>Metazoa</taxon>
        <taxon>Spiralia</taxon>
        <taxon>Lophotrochozoa</taxon>
        <taxon>Mollusca</taxon>
        <taxon>Gastropoda</taxon>
        <taxon>Heterobranchia</taxon>
        <taxon>Euthyneura</taxon>
        <taxon>Panpulmonata</taxon>
        <taxon>Eupulmonata</taxon>
        <taxon>Stylommatophora</taxon>
        <taxon>Helicina</taxon>
        <taxon>Arionoidea</taxon>
        <taxon>Arionidae</taxon>
        <taxon>Arion</taxon>
    </lineage>
</organism>
<dbReference type="EMBL" id="HACG01024071">
    <property type="protein sequence ID" value="CEK70936.1"/>
    <property type="molecule type" value="Transcribed_RNA"/>
</dbReference>
<accession>A0A0B6ZT06</accession>
<evidence type="ECO:0000313" key="1">
    <source>
        <dbReference type="EMBL" id="CEK70936.1"/>
    </source>
</evidence>
<dbReference type="AlphaFoldDB" id="A0A0B6ZT06"/>
<protein>
    <submittedName>
        <fullName evidence="1">Uncharacterized protein</fullName>
    </submittedName>
</protein>
<sequence length="55" mass="6165">MLIQTRFPNFSSIVTVCIQMCAINNKLRVTANLRQIKGHDSELTSTVSSTFQYGT</sequence>